<sequence length="96" mass="10982">MIKKWLNATFFYSDGGAMPISKMAIPNIGVMIVLMRCLFIEILRESDIEDKCLFNRINSKDGVSDQPCIDHGIAVLFTASGDSRYTSRQNRDWCDW</sequence>
<keyword evidence="2" id="KW-1185">Reference proteome</keyword>
<gene>
    <name evidence="1" type="ORF">TUM3794_09410</name>
</gene>
<comment type="caution">
    <text evidence="1">The sequence shown here is derived from an EMBL/GenBank/DDBJ whole genome shotgun (WGS) entry which is preliminary data.</text>
</comment>
<evidence type="ECO:0000313" key="2">
    <source>
        <dbReference type="Proteomes" id="UP000773469"/>
    </source>
</evidence>
<accession>A0ABQ4NWC6</accession>
<dbReference type="EMBL" id="BPEU01000006">
    <property type="protein sequence ID" value="GIU37907.1"/>
    <property type="molecule type" value="Genomic_DNA"/>
</dbReference>
<organism evidence="1 2">
    <name type="scientific">Shewanella colwelliana</name>
    <name type="common">Alteromonas colwelliana</name>
    <dbReference type="NCBI Taxonomy" id="23"/>
    <lineage>
        <taxon>Bacteria</taxon>
        <taxon>Pseudomonadati</taxon>
        <taxon>Pseudomonadota</taxon>
        <taxon>Gammaproteobacteria</taxon>
        <taxon>Alteromonadales</taxon>
        <taxon>Shewanellaceae</taxon>
        <taxon>Shewanella</taxon>
    </lineage>
</organism>
<protein>
    <submittedName>
        <fullName evidence="1">Uncharacterized protein</fullName>
    </submittedName>
</protein>
<proteinExistence type="predicted"/>
<dbReference type="Proteomes" id="UP000773469">
    <property type="component" value="Unassembled WGS sequence"/>
</dbReference>
<reference evidence="1 2" key="1">
    <citation type="submission" date="2021-05" db="EMBL/GenBank/DDBJ databases">
        <title>Molecular characterization for Shewanella algae harboring chromosomal blaOXA-55-like strains isolated from clinical and environment sample.</title>
        <authorList>
            <person name="Ohama Y."/>
            <person name="Aoki K."/>
            <person name="Harada S."/>
            <person name="Moriya K."/>
            <person name="Ishii Y."/>
            <person name="Tateda K."/>
        </authorList>
    </citation>
    <scope>NUCLEOTIDE SEQUENCE [LARGE SCALE GENOMIC DNA]</scope>
    <source>
        <strain evidence="1 2">MBTL60-118</strain>
    </source>
</reference>
<evidence type="ECO:0000313" key="1">
    <source>
        <dbReference type="EMBL" id="GIU37907.1"/>
    </source>
</evidence>
<name>A0ABQ4NWC6_SHECO</name>